<organism evidence="1 2">
    <name type="scientific">Candidatus Kaiserbacteria bacterium RIFCSPHIGHO2_01_FULL_49_13</name>
    <dbReference type="NCBI Taxonomy" id="1798477"/>
    <lineage>
        <taxon>Bacteria</taxon>
        <taxon>Candidatus Kaiseribacteriota</taxon>
    </lineage>
</organism>
<dbReference type="PROSITE" id="PS00141">
    <property type="entry name" value="ASP_PROTEASE"/>
    <property type="match status" value="1"/>
</dbReference>
<name>A0A1F6CCP7_9BACT</name>
<sequence length="135" mass="15064">MKFQYKRLSSGIERPIIPIELLNGAERINYYALVDSGADISIFPGEIGELLGINVPSGKRDTIGGIVEGETRSFFIHPISFKVGGWRYDNVPVGFMPDLSKVGYGVLGQHGFFNFFVVKFTFSKREVELKDIGRS</sequence>
<accession>A0A1F6CCP7</accession>
<protein>
    <recommendedName>
        <fullName evidence="3">Peptidase A2 domain-containing protein</fullName>
    </recommendedName>
</protein>
<proteinExistence type="predicted"/>
<dbReference type="InterPro" id="IPR001969">
    <property type="entry name" value="Aspartic_peptidase_AS"/>
</dbReference>
<evidence type="ECO:0008006" key="3">
    <source>
        <dbReference type="Google" id="ProtNLM"/>
    </source>
</evidence>
<dbReference type="Pfam" id="PF13650">
    <property type="entry name" value="Asp_protease_2"/>
    <property type="match status" value="1"/>
</dbReference>
<dbReference type="Proteomes" id="UP000178344">
    <property type="component" value="Unassembled WGS sequence"/>
</dbReference>
<evidence type="ECO:0000313" key="2">
    <source>
        <dbReference type="Proteomes" id="UP000178344"/>
    </source>
</evidence>
<dbReference type="GO" id="GO:0004190">
    <property type="term" value="F:aspartic-type endopeptidase activity"/>
    <property type="evidence" value="ECO:0007669"/>
    <property type="project" value="InterPro"/>
</dbReference>
<dbReference type="Gene3D" id="2.40.70.10">
    <property type="entry name" value="Acid Proteases"/>
    <property type="match status" value="1"/>
</dbReference>
<gene>
    <name evidence="1" type="ORF">A2671_02605</name>
</gene>
<dbReference type="InterPro" id="IPR021109">
    <property type="entry name" value="Peptidase_aspartic_dom_sf"/>
</dbReference>
<dbReference type="GO" id="GO:0006508">
    <property type="term" value="P:proteolysis"/>
    <property type="evidence" value="ECO:0007669"/>
    <property type="project" value="InterPro"/>
</dbReference>
<dbReference type="EMBL" id="MFKQ01000034">
    <property type="protein sequence ID" value="OGG46966.1"/>
    <property type="molecule type" value="Genomic_DNA"/>
</dbReference>
<comment type="caution">
    <text evidence="1">The sequence shown here is derived from an EMBL/GenBank/DDBJ whole genome shotgun (WGS) entry which is preliminary data.</text>
</comment>
<evidence type="ECO:0000313" key="1">
    <source>
        <dbReference type="EMBL" id="OGG46966.1"/>
    </source>
</evidence>
<dbReference type="AlphaFoldDB" id="A0A1F6CCP7"/>
<reference evidence="1 2" key="1">
    <citation type="journal article" date="2016" name="Nat. Commun.">
        <title>Thousands of microbial genomes shed light on interconnected biogeochemical processes in an aquifer system.</title>
        <authorList>
            <person name="Anantharaman K."/>
            <person name="Brown C.T."/>
            <person name="Hug L.A."/>
            <person name="Sharon I."/>
            <person name="Castelle C.J."/>
            <person name="Probst A.J."/>
            <person name="Thomas B.C."/>
            <person name="Singh A."/>
            <person name="Wilkins M.J."/>
            <person name="Karaoz U."/>
            <person name="Brodie E.L."/>
            <person name="Williams K.H."/>
            <person name="Hubbard S.S."/>
            <person name="Banfield J.F."/>
        </authorList>
    </citation>
    <scope>NUCLEOTIDE SEQUENCE [LARGE SCALE GENOMIC DNA]</scope>
</reference>
<dbReference type="SUPFAM" id="SSF50630">
    <property type="entry name" value="Acid proteases"/>
    <property type="match status" value="1"/>
</dbReference>